<dbReference type="NCBIfam" id="TIGR03568">
    <property type="entry name" value="NeuC_NnaA"/>
    <property type="match status" value="1"/>
</dbReference>
<organism evidence="2 3">
    <name type="scientific">Streptococcus ruminantium</name>
    <dbReference type="NCBI Taxonomy" id="1917441"/>
    <lineage>
        <taxon>Bacteria</taxon>
        <taxon>Bacillati</taxon>
        <taxon>Bacillota</taxon>
        <taxon>Bacilli</taxon>
        <taxon>Lactobacillales</taxon>
        <taxon>Streptococcaceae</taxon>
        <taxon>Streptococcus</taxon>
    </lineage>
</organism>
<dbReference type="GeneID" id="52229820"/>
<evidence type="ECO:0000313" key="2">
    <source>
        <dbReference type="EMBL" id="BBA92889.1"/>
    </source>
</evidence>
<feature type="domain" description="UDP-N-acetylglucosamine 2-epimerase" evidence="1">
    <location>
        <begin position="23"/>
        <end position="353"/>
    </location>
</feature>
<dbReference type="GO" id="GO:0004553">
    <property type="term" value="F:hydrolase activity, hydrolyzing O-glycosyl compounds"/>
    <property type="evidence" value="ECO:0007669"/>
    <property type="project" value="InterPro"/>
</dbReference>
<protein>
    <submittedName>
        <fullName evidence="2">UDP-N-acetylglucosamine 2-epimerase</fullName>
    </submittedName>
</protein>
<dbReference type="RefSeq" id="WP_120171876.1">
    <property type="nucleotide sequence ID" value="NZ_AP018400.1"/>
</dbReference>
<dbReference type="SUPFAM" id="SSF53756">
    <property type="entry name" value="UDP-Glycosyltransferase/glycogen phosphorylase"/>
    <property type="match status" value="1"/>
</dbReference>
<dbReference type="CDD" id="cd03786">
    <property type="entry name" value="GTB_UDP-GlcNAc_2-Epimerase"/>
    <property type="match status" value="1"/>
</dbReference>
<dbReference type="InterPro" id="IPR029767">
    <property type="entry name" value="WecB-like"/>
</dbReference>
<dbReference type="GO" id="GO:0006047">
    <property type="term" value="P:UDP-N-acetylglucosamine metabolic process"/>
    <property type="evidence" value="ECO:0007669"/>
    <property type="project" value="InterPro"/>
</dbReference>
<dbReference type="InterPro" id="IPR020004">
    <property type="entry name" value="UDP-GlcNAc_Epase"/>
</dbReference>
<proteinExistence type="predicted"/>
<gene>
    <name evidence="2" type="ORF">SR187_6420</name>
</gene>
<dbReference type="EMBL" id="AP018400">
    <property type="protein sequence ID" value="BBA92889.1"/>
    <property type="molecule type" value="Genomic_DNA"/>
</dbReference>
<dbReference type="Gene3D" id="3.40.50.2000">
    <property type="entry name" value="Glycogen Phosphorylase B"/>
    <property type="match status" value="2"/>
</dbReference>
<evidence type="ECO:0000313" key="3">
    <source>
        <dbReference type="Proteomes" id="UP000269331"/>
    </source>
</evidence>
<dbReference type="AlphaFoldDB" id="A0A2Z5TNR1"/>
<dbReference type="InterPro" id="IPR003331">
    <property type="entry name" value="UDP_GlcNAc_Epimerase_2_dom"/>
</dbReference>
<reference evidence="2 3" key="1">
    <citation type="journal article" date="2018" name="Genome Biol. Evol.">
        <title>Complete Genome Sequence of Streptococcus ruminantium sp. nov. GUT-187T (=DSM 104980T =JCM 31869T), the Type Strain of S. ruminantium, and Comparison with Genome Sequences of Streptococcus suis Strains.</title>
        <authorList>
            <person name="Tohya M."/>
            <person name="Sekizaki T."/>
            <person name="Miyoshi-Akiyama T."/>
        </authorList>
    </citation>
    <scope>NUCLEOTIDE SEQUENCE [LARGE SCALE GENOMIC DNA]</scope>
    <source>
        <strain evidence="2 3">GUT187T</strain>
    </source>
</reference>
<dbReference type="KEGG" id="srq:SR187_6420"/>
<dbReference type="PANTHER" id="PTHR43174:SF3">
    <property type="entry name" value="UDP-N-ACETYLGLUCOSAMINE 2-EPIMERASE"/>
    <property type="match status" value="1"/>
</dbReference>
<dbReference type="PANTHER" id="PTHR43174">
    <property type="entry name" value="UDP-N-ACETYLGLUCOSAMINE 2-EPIMERASE"/>
    <property type="match status" value="1"/>
</dbReference>
<name>A0A2Z5TNR1_9STRE</name>
<sequence>MKKICFVTGSRAEYGIMRRLLTRLDQDEDIQLDLVVTAMHLEEKYGYTLTDIERDGFTITKKIYLQLTDTSKATIAHSLATLTDGLIDVFSSEQYDLVIILGDRYEMLPVANVALIFTVPICHIHGGEKTLGNFDESIRHAITKMSHLHLTSTEEFRKRVIQLGESPQRVKHIGSMGVENVLLQDFLSKEELSCLLNIELEENYYVVLFHPVTLENQTAVSQTEALVEALKKTGTQCIVIGSNSDTSSDAIMQVLHSFVEENVSRHLFSSLPTKYFHSLVKHSKGLLGNSSSGLIEVPSLRVPTLNIGNRQLGRVSGPSVCHVGTRTADIVSGLDALEKISDFTNPYEKADSSFLAYSAIKEFLTAGDVVMKDFYDLKCDEEII</sequence>
<dbReference type="Pfam" id="PF02350">
    <property type="entry name" value="Epimerase_2"/>
    <property type="match status" value="1"/>
</dbReference>
<accession>A0A2Z5TNR1</accession>
<evidence type="ECO:0000259" key="1">
    <source>
        <dbReference type="Pfam" id="PF02350"/>
    </source>
</evidence>
<dbReference type="Proteomes" id="UP000269331">
    <property type="component" value="Chromosome"/>
</dbReference>
<dbReference type="OrthoDB" id="9803238at2"/>